<name>A0ABD1YFW2_9MARC</name>
<evidence type="ECO:0000313" key="2">
    <source>
        <dbReference type="Proteomes" id="UP001605036"/>
    </source>
</evidence>
<gene>
    <name evidence="1" type="ORF">R1flu_013243</name>
</gene>
<protein>
    <recommendedName>
        <fullName evidence="3">Secreted protein</fullName>
    </recommendedName>
</protein>
<dbReference type="EMBL" id="JBHFFA010000004">
    <property type="protein sequence ID" value="KAL2628557.1"/>
    <property type="molecule type" value="Genomic_DNA"/>
</dbReference>
<reference evidence="1 2" key="1">
    <citation type="submission" date="2024-09" db="EMBL/GenBank/DDBJ databases">
        <title>Chromosome-scale assembly of Riccia fluitans.</title>
        <authorList>
            <person name="Paukszto L."/>
            <person name="Sawicki J."/>
            <person name="Karawczyk K."/>
            <person name="Piernik-Szablinska J."/>
            <person name="Szczecinska M."/>
            <person name="Mazdziarz M."/>
        </authorList>
    </citation>
    <scope>NUCLEOTIDE SEQUENCE [LARGE SCALE GENOMIC DNA]</scope>
    <source>
        <strain evidence="1">Rf_01</strain>
        <tissue evidence="1">Aerial parts of the thallus</tissue>
    </source>
</reference>
<proteinExistence type="predicted"/>
<dbReference type="Proteomes" id="UP001605036">
    <property type="component" value="Unassembled WGS sequence"/>
</dbReference>
<accession>A0ABD1YFW2</accession>
<sequence>MSSLLATLSLLSMNVRRPTGPLPDPVFLWRAKESVAAATAVTFTSEPGRSGEIEPVRVGKPISRSLAPRKSQSSALSSTVKISCLLHQPLIFPLI</sequence>
<organism evidence="1 2">
    <name type="scientific">Riccia fluitans</name>
    <dbReference type="NCBI Taxonomy" id="41844"/>
    <lineage>
        <taxon>Eukaryota</taxon>
        <taxon>Viridiplantae</taxon>
        <taxon>Streptophyta</taxon>
        <taxon>Embryophyta</taxon>
        <taxon>Marchantiophyta</taxon>
        <taxon>Marchantiopsida</taxon>
        <taxon>Marchantiidae</taxon>
        <taxon>Marchantiales</taxon>
        <taxon>Ricciaceae</taxon>
        <taxon>Riccia</taxon>
    </lineage>
</organism>
<keyword evidence="2" id="KW-1185">Reference proteome</keyword>
<comment type="caution">
    <text evidence="1">The sequence shown here is derived from an EMBL/GenBank/DDBJ whole genome shotgun (WGS) entry which is preliminary data.</text>
</comment>
<evidence type="ECO:0000313" key="1">
    <source>
        <dbReference type="EMBL" id="KAL2628557.1"/>
    </source>
</evidence>
<dbReference type="AlphaFoldDB" id="A0ABD1YFW2"/>
<evidence type="ECO:0008006" key="3">
    <source>
        <dbReference type="Google" id="ProtNLM"/>
    </source>
</evidence>